<evidence type="ECO:0000313" key="3">
    <source>
        <dbReference type="EMBL" id="KRL84942.1"/>
    </source>
</evidence>
<proteinExistence type="predicted"/>
<organism evidence="3 4">
    <name type="scientific">Lacticaseibacillus pantheris DSM 15945 = JCM 12539 = NBRC 106106</name>
    <dbReference type="NCBI Taxonomy" id="1423783"/>
    <lineage>
        <taxon>Bacteria</taxon>
        <taxon>Bacillati</taxon>
        <taxon>Bacillota</taxon>
        <taxon>Bacilli</taxon>
        <taxon>Lactobacillales</taxon>
        <taxon>Lactobacillaceae</taxon>
        <taxon>Lacticaseibacillus</taxon>
    </lineage>
</organism>
<dbReference type="GO" id="GO:0016740">
    <property type="term" value="F:transferase activity"/>
    <property type="evidence" value="ECO:0007669"/>
    <property type="project" value="UniProtKB-ARBA"/>
</dbReference>
<dbReference type="AlphaFoldDB" id="A0A0R1TVZ4"/>
<dbReference type="Proteomes" id="UP000051922">
    <property type="component" value="Unassembled WGS sequence"/>
</dbReference>
<dbReference type="GO" id="GO:0009249">
    <property type="term" value="P:protein lipoylation"/>
    <property type="evidence" value="ECO:0007669"/>
    <property type="project" value="UniProtKB-ARBA"/>
</dbReference>
<dbReference type="NCBIfam" id="TIGR00121">
    <property type="entry name" value="birA_ligase"/>
    <property type="match status" value="1"/>
</dbReference>
<dbReference type="GO" id="GO:0005737">
    <property type="term" value="C:cytoplasm"/>
    <property type="evidence" value="ECO:0007669"/>
    <property type="project" value="TreeGrafter"/>
</dbReference>
<dbReference type="GO" id="GO:0004077">
    <property type="term" value="F:biotin--[biotin carboxyl-carrier protein] ligase activity"/>
    <property type="evidence" value="ECO:0007669"/>
    <property type="project" value="InterPro"/>
</dbReference>
<accession>A0A0R1TVZ4</accession>
<keyword evidence="4" id="KW-1185">Reference proteome</keyword>
<comment type="caution">
    <text evidence="3">The sequence shown here is derived from an EMBL/GenBank/DDBJ whole genome shotgun (WGS) entry which is preliminary data.</text>
</comment>
<dbReference type="Gene3D" id="3.30.930.10">
    <property type="entry name" value="Bira Bifunctional Protein, Domain 2"/>
    <property type="match status" value="1"/>
</dbReference>
<dbReference type="InterPro" id="IPR004408">
    <property type="entry name" value="Biotin_CoA_COase_ligase"/>
</dbReference>
<dbReference type="InterPro" id="IPR045864">
    <property type="entry name" value="aa-tRNA-synth_II/BPL/LPL"/>
</dbReference>
<dbReference type="PANTHER" id="PTHR12835">
    <property type="entry name" value="BIOTIN PROTEIN LIGASE"/>
    <property type="match status" value="1"/>
</dbReference>
<evidence type="ECO:0000313" key="4">
    <source>
        <dbReference type="Proteomes" id="UP000051922"/>
    </source>
</evidence>
<protein>
    <submittedName>
        <fullName evidence="3">Biotin operon repressor</fullName>
    </submittedName>
</protein>
<gene>
    <name evidence="3" type="ORF">FC50_GL001897</name>
</gene>
<dbReference type="SUPFAM" id="SSF55681">
    <property type="entry name" value="Class II aaRS and biotin synthetases"/>
    <property type="match status" value="1"/>
</dbReference>
<dbReference type="STRING" id="1423783.FC50_GL001897"/>
<reference evidence="3 4" key="1">
    <citation type="journal article" date="2015" name="Genome Announc.">
        <title>Expanding the biotechnology potential of lactobacilli through comparative genomics of 213 strains and associated genera.</title>
        <authorList>
            <person name="Sun Z."/>
            <person name="Harris H.M."/>
            <person name="McCann A."/>
            <person name="Guo C."/>
            <person name="Argimon S."/>
            <person name="Zhang W."/>
            <person name="Yang X."/>
            <person name="Jeffery I.B."/>
            <person name="Cooney J.C."/>
            <person name="Kagawa T.F."/>
            <person name="Liu W."/>
            <person name="Song Y."/>
            <person name="Salvetti E."/>
            <person name="Wrobel A."/>
            <person name="Rasinkangas P."/>
            <person name="Parkhill J."/>
            <person name="Rea M.C."/>
            <person name="O'Sullivan O."/>
            <person name="Ritari J."/>
            <person name="Douillard F.P."/>
            <person name="Paul Ross R."/>
            <person name="Yang R."/>
            <person name="Briner A.E."/>
            <person name="Felis G.E."/>
            <person name="de Vos W.M."/>
            <person name="Barrangou R."/>
            <person name="Klaenhammer T.R."/>
            <person name="Caufield P.W."/>
            <person name="Cui Y."/>
            <person name="Zhang H."/>
            <person name="O'Toole P.W."/>
        </authorList>
    </citation>
    <scope>NUCLEOTIDE SEQUENCE [LARGE SCALE GENOMIC DNA]</scope>
    <source>
        <strain evidence="3 4">DSM 15945</strain>
    </source>
</reference>
<evidence type="ECO:0000256" key="1">
    <source>
        <dbReference type="ARBA" id="ARBA00022598"/>
    </source>
</evidence>
<dbReference type="Pfam" id="PF03099">
    <property type="entry name" value="BPL_LplA_LipB"/>
    <property type="match status" value="1"/>
</dbReference>
<dbReference type="CDD" id="cd16442">
    <property type="entry name" value="BPL"/>
    <property type="match status" value="1"/>
</dbReference>
<sequence>MADDAFTDALYARGLHVPFLHAESVDSTNAWAERELAQGRHTPFVLLADTQNAGVGQRGHQFDSPAGTGMYCTYVLSATPEQMMLLMPAAGVAASRACAIVSGTTPRLKWVNDLLVGRNKISGILAWIRQDRAGHPVAVLGWGLNLALPANRPLVANQPVAGLWAVAPNPDPRPALLANFLTELTTLLDTPVTIMPAYRRLAAGIGWRVHIDDGQRQLDGTLAGFADNGNAIVKTSTGTVTVAHGTLRYEQL</sequence>
<keyword evidence="1" id="KW-0436">Ligase</keyword>
<dbReference type="RefSeq" id="WP_056957053.1">
    <property type="nucleotide sequence ID" value="NZ_AZFJ01000056.1"/>
</dbReference>
<evidence type="ECO:0000259" key="2">
    <source>
        <dbReference type="Pfam" id="PF03099"/>
    </source>
</evidence>
<dbReference type="EMBL" id="AZFJ01000056">
    <property type="protein sequence ID" value="KRL84942.1"/>
    <property type="molecule type" value="Genomic_DNA"/>
</dbReference>
<dbReference type="OrthoDB" id="9807064at2"/>
<dbReference type="PATRIC" id="fig|1423783.4.peg.1939"/>
<name>A0A0R1TVZ4_9LACO</name>
<dbReference type="PANTHER" id="PTHR12835:SF5">
    <property type="entry name" value="BIOTIN--PROTEIN LIGASE"/>
    <property type="match status" value="1"/>
</dbReference>
<dbReference type="InterPro" id="IPR004143">
    <property type="entry name" value="BPL_LPL_catalytic"/>
</dbReference>
<feature type="domain" description="BPL/LPL catalytic" evidence="2">
    <location>
        <begin position="23"/>
        <end position="130"/>
    </location>
</feature>